<accession>A0A223SCM3</accession>
<sequence length="136" mass="13997">MGFQRTRTTALAGLGAIALADGADVAADAVVGGGMGLHGVFHLELHDDAVAAALQSGVGVDAAVRHPLLEQGVGGQARGHQAGAVAGTHLSSYPFAPCARRRHASASSRRLARSSSAPFERLVWFAERVSTCTREL</sequence>
<proteinExistence type="predicted"/>
<dbReference type="KEGG" id="ngv:CDO52_26610"/>
<dbReference type="Proteomes" id="UP000215005">
    <property type="component" value="Chromosome"/>
</dbReference>
<organism evidence="1 2">
    <name type="scientific">Nocardiopsis gilva YIM 90087</name>
    <dbReference type="NCBI Taxonomy" id="1235441"/>
    <lineage>
        <taxon>Bacteria</taxon>
        <taxon>Bacillati</taxon>
        <taxon>Actinomycetota</taxon>
        <taxon>Actinomycetes</taxon>
        <taxon>Streptosporangiales</taxon>
        <taxon>Nocardiopsidaceae</taxon>
        <taxon>Nocardiopsis</taxon>
    </lineage>
</organism>
<evidence type="ECO:0000313" key="1">
    <source>
        <dbReference type="EMBL" id="ASU85897.1"/>
    </source>
</evidence>
<dbReference type="AlphaFoldDB" id="A0A223SCM3"/>
<gene>
    <name evidence="1" type="ORF">CDO52_26610</name>
</gene>
<keyword evidence="2" id="KW-1185">Reference proteome</keyword>
<name>A0A223SCM3_9ACTN</name>
<dbReference type="EMBL" id="CP022753">
    <property type="protein sequence ID" value="ASU85897.1"/>
    <property type="molecule type" value="Genomic_DNA"/>
</dbReference>
<evidence type="ECO:0000313" key="2">
    <source>
        <dbReference type="Proteomes" id="UP000215005"/>
    </source>
</evidence>
<protein>
    <submittedName>
        <fullName evidence="1">Uncharacterized protein</fullName>
    </submittedName>
</protein>
<reference evidence="1 2" key="1">
    <citation type="submission" date="2017-08" db="EMBL/GenBank/DDBJ databases">
        <title>The complete genome sequence of Nocardiopsis gilva YIM 90087.</title>
        <authorList>
            <person name="Yin M."/>
            <person name="Tang S."/>
        </authorList>
    </citation>
    <scope>NUCLEOTIDE SEQUENCE [LARGE SCALE GENOMIC DNA]</scope>
    <source>
        <strain evidence="1 2">YIM 90087</strain>
    </source>
</reference>